<evidence type="ECO:0000256" key="3">
    <source>
        <dbReference type="ARBA" id="ARBA00022777"/>
    </source>
</evidence>
<reference evidence="6 7" key="1">
    <citation type="journal article" date="2017" name="Emerg. Infect. Dis.">
        <title>Carbapenemase VCC-1-Producing Vibrio cholerae in Coastal Waters of Germany.</title>
        <authorList>
            <person name="Hammerl J.A."/>
            <person name="Jackel C."/>
            <person name="Bortolaia V."/>
            <person name="Schwartz K."/>
            <person name="Bier N."/>
            <person name="Hendriksen R.S."/>
            <person name="Guerra B."/>
            <person name="Strauch E."/>
        </authorList>
    </citation>
    <scope>NUCLEOTIDE SEQUENCE [LARGE SCALE GENOMIC DNA]</scope>
    <source>
        <strain evidence="6 7">VN-2825</strain>
    </source>
</reference>
<dbReference type="PANTHER" id="PTHR34383">
    <property type="entry name" value="POLYPHOSPHATE:AMP PHOSPHOTRANSFERASE-RELATED"/>
    <property type="match status" value="1"/>
</dbReference>
<sequence>MAKLNKKVYERELELLQIELVKLQEWVKQEKLKLVVIFEGRDAAGKGGVIKTITEKLNPRVCRVAALPAPTEKEKTQWYFQRYVAHLPAGGEIVLFDRSWYNRAGVEKVMGFCSDEEYQEFLRSCPEFERMLQRSGIILLKYWFSVSDEEQERRFIERINTPLKRWKFSPMDLESRQRWAAYSRAKDEMFAYTDTKHCPWWVVPSDDKKRARLNCISHLLSSVEYQEIEHAPITLPEINKQGYVRPPIEDQTFVPQRY</sequence>
<evidence type="ECO:0000259" key="5">
    <source>
        <dbReference type="Pfam" id="PF03976"/>
    </source>
</evidence>
<protein>
    <recommendedName>
        <fullName evidence="4">ADP/GDP-polyphosphate phosphotransferase</fullName>
        <ecNumber evidence="4">2.7.4.-</ecNumber>
    </recommendedName>
    <alternativeName>
        <fullName evidence="4">Polyphosphate kinase PPK2</fullName>
    </alternativeName>
</protein>
<comment type="caution">
    <text evidence="6">The sequence shown here is derived from an EMBL/GenBank/DDBJ whole genome shotgun (WGS) entry which is preliminary data.</text>
</comment>
<keyword evidence="3 4" id="KW-0418">Kinase</keyword>
<dbReference type="InterPro" id="IPR022488">
    <property type="entry name" value="PPK2-related"/>
</dbReference>
<evidence type="ECO:0000313" key="6">
    <source>
        <dbReference type="EMBL" id="RGP90825.1"/>
    </source>
</evidence>
<comment type="subunit">
    <text evidence="4">Homotetramer.</text>
</comment>
<dbReference type="EMBL" id="MCBA01000024">
    <property type="protein sequence ID" value="RGP90825.1"/>
    <property type="molecule type" value="Genomic_DNA"/>
</dbReference>
<organism evidence="6 7">
    <name type="scientific">Vibrio cholerae</name>
    <dbReference type="NCBI Taxonomy" id="666"/>
    <lineage>
        <taxon>Bacteria</taxon>
        <taxon>Pseudomonadati</taxon>
        <taxon>Pseudomonadota</taxon>
        <taxon>Gammaproteobacteria</taxon>
        <taxon>Vibrionales</taxon>
        <taxon>Vibrionaceae</taxon>
        <taxon>Vibrio</taxon>
    </lineage>
</organism>
<dbReference type="Proteomes" id="UP000266701">
    <property type="component" value="Unassembled WGS sequence"/>
</dbReference>
<proteinExistence type="inferred from homology"/>
<evidence type="ECO:0000256" key="4">
    <source>
        <dbReference type="RuleBase" id="RU369062"/>
    </source>
</evidence>
<evidence type="ECO:0000313" key="7">
    <source>
        <dbReference type="Proteomes" id="UP000266701"/>
    </source>
</evidence>
<keyword evidence="2 4" id="KW-0808">Transferase</keyword>
<dbReference type="SUPFAM" id="SSF52540">
    <property type="entry name" value="P-loop containing nucleoside triphosphate hydrolases"/>
    <property type="match status" value="1"/>
</dbReference>
<accession>A0A395U2M8</accession>
<dbReference type="PIRSF" id="PIRSF028756">
    <property type="entry name" value="PPK2_prd"/>
    <property type="match status" value="1"/>
</dbReference>
<dbReference type="PANTHER" id="PTHR34383:SF1">
    <property type="entry name" value="ADP-POLYPHOSPHATE PHOSPHOTRANSFERASE"/>
    <property type="match status" value="1"/>
</dbReference>
<dbReference type="InterPro" id="IPR016898">
    <property type="entry name" value="Polyphosphate_phosphotransfera"/>
</dbReference>
<dbReference type="InterPro" id="IPR022486">
    <property type="entry name" value="PPK2_PA0141"/>
</dbReference>
<dbReference type="EC" id="2.7.4.-" evidence="4"/>
<dbReference type="InterPro" id="IPR027417">
    <property type="entry name" value="P-loop_NTPase"/>
</dbReference>
<evidence type="ECO:0000256" key="2">
    <source>
        <dbReference type="ARBA" id="ARBA00022679"/>
    </source>
</evidence>
<gene>
    <name evidence="6" type="ORF">BC353_08095</name>
</gene>
<evidence type="ECO:0000256" key="1">
    <source>
        <dbReference type="ARBA" id="ARBA00009924"/>
    </source>
</evidence>
<dbReference type="GO" id="GO:0008976">
    <property type="term" value="F:polyphosphate kinase activity"/>
    <property type="evidence" value="ECO:0007669"/>
    <property type="project" value="UniProtKB-UniRule"/>
</dbReference>
<dbReference type="GO" id="GO:0006793">
    <property type="term" value="P:phosphorus metabolic process"/>
    <property type="evidence" value="ECO:0007669"/>
    <property type="project" value="InterPro"/>
</dbReference>
<dbReference type="Gene3D" id="3.40.50.300">
    <property type="entry name" value="P-loop containing nucleotide triphosphate hydrolases"/>
    <property type="match status" value="1"/>
</dbReference>
<comment type="function">
    <text evidence="4">Uses inorganic polyphosphate (polyP) as a donor to convert GDP to GTP or ADP to ATP.</text>
</comment>
<name>A0A395U2M8_VIBCL</name>
<feature type="domain" description="Polyphosphate kinase-2-related" evidence="5">
    <location>
        <begin position="4"/>
        <end position="230"/>
    </location>
</feature>
<comment type="similarity">
    <text evidence="1 4">Belongs to the polyphosphate kinase 2 (PPK2) family. Class I subfamily.</text>
</comment>
<dbReference type="Pfam" id="PF03976">
    <property type="entry name" value="PPK2"/>
    <property type="match status" value="1"/>
</dbReference>
<dbReference type="AlphaFoldDB" id="A0A395U2M8"/>
<dbReference type="NCBIfam" id="TIGR03707">
    <property type="entry name" value="PPK2_P_aer"/>
    <property type="match status" value="1"/>
</dbReference>